<dbReference type="Proteomes" id="UP001221142">
    <property type="component" value="Unassembled WGS sequence"/>
</dbReference>
<sequence length="104" mass="11789">MTRLSPSSSFEHPRANCPTTATSATSGEREETTDSIQISKAELEELFRITLEFMNYYPTYKEYEPKLRAWKEQNNYDPDVGTLHSLANQDSSSLGGQLPGRQKI</sequence>
<evidence type="ECO:0000313" key="2">
    <source>
        <dbReference type="EMBL" id="KAJ7610912.1"/>
    </source>
</evidence>
<organism evidence="2 3">
    <name type="scientific">Roridomyces roridus</name>
    <dbReference type="NCBI Taxonomy" id="1738132"/>
    <lineage>
        <taxon>Eukaryota</taxon>
        <taxon>Fungi</taxon>
        <taxon>Dikarya</taxon>
        <taxon>Basidiomycota</taxon>
        <taxon>Agaricomycotina</taxon>
        <taxon>Agaricomycetes</taxon>
        <taxon>Agaricomycetidae</taxon>
        <taxon>Agaricales</taxon>
        <taxon>Marasmiineae</taxon>
        <taxon>Mycenaceae</taxon>
        <taxon>Roridomyces</taxon>
    </lineage>
</organism>
<name>A0AAD7B4Z4_9AGAR</name>
<reference evidence="2" key="1">
    <citation type="submission" date="2023-03" db="EMBL/GenBank/DDBJ databases">
        <title>Massive genome expansion in bonnet fungi (Mycena s.s.) driven by repeated elements and novel gene families across ecological guilds.</title>
        <authorList>
            <consortium name="Lawrence Berkeley National Laboratory"/>
            <person name="Harder C.B."/>
            <person name="Miyauchi S."/>
            <person name="Viragh M."/>
            <person name="Kuo A."/>
            <person name="Thoen E."/>
            <person name="Andreopoulos B."/>
            <person name="Lu D."/>
            <person name="Skrede I."/>
            <person name="Drula E."/>
            <person name="Henrissat B."/>
            <person name="Morin E."/>
            <person name="Kohler A."/>
            <person name="Barry K."/>
            <person name="LaButti K."/>
            <person name="Morin E."/>
            <person name="Salamov A."/>
            <person name="Lipzen A."/>
            <person name="Mereny Z."/>
            <person name="Hegedus B."/>
            <person name="Baldrian P."/>
            <person name="Stursova M."/>
            <person name="Weitz H."/>
            <person name="Taylor A."/>
            <person name="Grigoriev I.V."/>
            <person name="Nagy L.G."/>
            <person name="Martin F."/>
            <person name="Kauserud H."/>
        </authorList>
    </citation>
    <scope>NUCLEOTIDE SEQUENCE</scope>
    <source>
        <strain evidence="2">9284</strain>
    </source>
</reference>
<proteinExistence type="predicted"/>
<dbReference type="AlphaFoldDB" id="A0AAD7B4Z4"/>
<keyword evidence="3" id="KW-1185">Reference proteome</keyword>
<feature type="compositionally biased region" description="Polar residues" evidence="1">
    <location>
        <begin position="17"/>
        <end position="26"/>
    </location>
</feature>
<evidence type="ECO:0000313" key="3">
    <source>
        <dbReference type="Proteomes" id="UP001221142"/>
    </source>
</evidence>
<protein>
    <submittedName>
        <fullName evidence="2">Uncharacterized protein</fullName>
    </submittedName>
</protein>
<feature type="region of interest" description="Disordered" evidence="1">
    <location>
        <begin position="1"/>
        <end position="37"/>
    </location>
</feature>
<feature type="compositionally biased region" description="Polar residues" evidence="1">
    <location>
        <begin position="85"/>
        <end position="95"/>
    </location>
</feature>
<evidence type="ECO:0000256" key="1">
    <source>
        <dbReference type="SAM" id="MobiDB-lite"/>
    </source>
</evidence>
<feature type="region of interest" description="Disordered" evidence="1">
    <location>
        <begin position="78"/>
        <end position="104"/>
    </location>
</feature>
<gene>
    <name evidence="2" type="ORF">FB45DRAFT_875631</name>
</gene>
<dbReference type="EMBL" id="JARKIF010000034">
    <property type="protein sequence ID" value="KAJ7610912.1"/>
    <property type="molecule type" value="Genomic_DNA"/>
</dbReference>
<comment type="caution">
    <text evidence="2">The sequence shown here is derived from an EMBL/GenBank/DDBJ whole genome shotgun (WGS) entry which is preliminary data.</text>
</comment>
<accession>A0AAD7B4Z4</accession>
<feature type="compositionally biased region" description="Polar residues" evidence="1">
    <location>
        <begin position="1"/>
        <end position="10"/>
    </location>
</feature>